<keyword evidence="10 19" id="KW-0479">Metal-binding</keyword>
<dbReference type="PROSITE" id="PS51007">
    <property type="entry name" value="CYTC"/>
    <property type="match status" value="2"/>
</dbReference>
<dbReference type="InterPro" id="IPR038414">
    <property type="entry name" value="CcoP_N_sf"/>
</dbReference>
<keyword evidence="4 19" id="KW-0813">Transport</keyword>
<dbReference type="Gene3D" id="1.10.760.10">
    <property type="entry name" value="Cytochrome c-like domain"/>
    <property type="match status" value="2"/>
</dbReference>
<feature type="domain" description="Cytochrome c" evidence="23">
    <location>
        <begin position="148"/>
        <end position="227"/>
    </location>
</feature>
<dbReference type="PRINTS" id="PR00605">
    <property type="entry name" value="CYTCHROMECIC"/>
</dbReference>
<accession>A0AA48KPD7</accession>
<comment type="subcellular location">
    <subcellularLocation>
        <location evidence="1 19">Cell inner membrane</location>
    </subcellularLocation>
</comment>
<dbReference type="AlphaFoldDB" id="A0AA48KPD7"/>
<feature type="binding site" description="covalent" evidence="21">
    <location>
        <position position="249"/>
    </location>
    <ligand>
        <name>heme c</name>
        <dbReference type="ChEBI" id="CHEBI:61717"/>
        <label>2</label>
    </ligand>
</feature>
<evidence type="ECO:0000256" key="14">
    <source>
        <dbReference type="ARBA" id="ARBA00022989"/>
    </source>
</evidence>
<keyword evidence="15 19" id="KW-0560">Oxidoreductase</keyword>
<evidence type="ECO:0000256" key="16">
    <source>
        <dbReference type="ARBA" id="ARBA00023004"/>
    </source>
</evidence>
<gene>
    <name evidence="24" type="ORF">MACH26_20620</name>
</gene>
<evidence type="ECO:0000256" key="13">
    <source>
        <dbReference type="ARBA" id="ARBA00022982"/>
    </source>
</evidence>
<keyword evidence="13 19" id="KW-0249">Electron transport</keyword>
<dbReference type="InterPro" id="IPR032858">
    <property type="entry name" value="CcoP_N"/>
</dbReference>
<feature type="binding site" description="axial binding residue" evidence="20">
    <location>
        <position position="165"/>
    </location>
    <ligand>
        <name>heme c</name>
        <dbReference type="ChEBI" id="CHEBI:61717"/>
        <label>1</label>
    </ligand>
    <ligandPart>
        <name>Fe</name>
        <dbReference type="ChEBI" id="CHEBI:18248"/>
    </ligandPart>
</feature>
<comment type="function">
    <text evidence="19">C-type cytochrome. Part of the cbb3-type cytochrome c oxidase complex.</text>
</comment>
<feature type="binding site" description="covalent" evidence="21">
    <location>
        <position position="164"/>
    </location>
    <ligand>
        <name>heme c</name>
        <dbReference type="ChEBI" id="CHEBI:61717"/>
        <label>1</label>
    </ligand>
</feature>
<dbReference type="InterPro" id="IPR008168">
    <property type="entry name" value="Cyt_C_IC"/>
</dbReference>
<keyword evidence="9 22" id="KW-0812">Transmembrane</keyword>
<keyword evidence="6 19" id="KW-0997">Cell inner membrane</keyword>
<dbReference type="EMBL" id="AP027272">
    <property type="protein sequence ID" value="BDX06541.1"/>
    <property type="molecule type" value="Genomic_DNA"/>
</dbReference>
<evidence type="ECO:0000256" key="22">
    <source>
        <dbReference type="SAM" id="Phobius"/>
    </source>
</evidence>
<reference evidence="24" key="1">
    <citation type="submission" date="2023-01" db="EMBL/GenBank/DDBJ databases">
        <title>Complete genome sequence of Planctobacterium marinum strain Dej080120_11.</title>
        <authorList>
            <person name="Ueki S."/>
            <person name="Maruyama F."/>
        </authorList>
    </citation>
    <scope>NUCLEOTIDE SEQUENCE</scope>
    <source>
        <strain evidence="24">Dej080120_11</strain>
    </source>
</reference>
<evidence type="ECO:0000256" key="20">
    <source>
        <dbReference type="PIRSR" id="PIRSR000006-1"/>
    </source>
</evidence>
<keyword evidence="8 19" id="KW-0679">Respiratory chain</keyword>
<evidence type="ECO:0000256" key="3">
    <source>
        <dbReference type="ARBA" id="ARBA00006113"/>
    </source>
</evidence>
<feature type="binding site" description="axial binding residue" evidence="20">
    <location>
        <position position="291"/>
    </location>
    <ligand>
        <name>heme c</name>
        <dbReference type="ChEBI" id="CHEBI:61717"/>
        <label>1</label>
    </ligand>
    <ligandPart>
        <name>Fe</name>
        <dbReference type="ChEBI" id="CHEBI:18248"/>
    </ligandPart>
</feature>
<dbReference type="InterPro" id="IPR004678">
    <property type="entry name" value="Cyt_c_oxidase_cbb3_su3"/>
</dbReference>
<dbReference type="InterPro" id="IPR036909">
    <property type="entry name" value="Cyt_c-like_dom_sf"/>
</dbReference>
<name>A0AA48KPD7_9ALTE</name>
<comment type="cofactor">
    <cofactor evidence="19 21">
        <name>heme c</name>
        <dbReference type="ChEBI" id="CHEBI:61717"/>
    </cofactor>
    <text evidence="19 21">Binds 2 heme C groups per subunit.</text>
</comment>
<evidence type="ECO:0000259" key="23">
    <source>
        <dbReference type="PROSITE" id="PS51007"/>
    </source>
</evidence>
<comment type="pathway">
    <text evidence="2 19">Energy metabolism; oxidative phosphorylation.</text>
</comment>
<sequence>MSSFWSIFISVISLGTILGCFLLLRWCLKNKTGVEEGDDMHHEFDGIVEINNGLPVWWTYMFYAVIVWALVYFALYPGLGNFQGLLGWKSSHQDIRSLEESRAAVAAAKESGELVQYDREMQFAAEKFDPVFKAIASRPISELVNDPEALKVGQRLFLQNCSMCHGSDARGSTGFPNLADDDWLYGGSPEKIKETLHLGRQGAMPGWIDAMGEKGIEEVVAYTLSLSGRSVDQGLKEKGQARFAVCAACHGMDGKGNQALGAPNLTDNIWLYGGSHKAVTETLTYGRNGVMPAFDERLGEDKIHVVAAYVYSLSNQE</sequence>
<dbReference type="GO" id="GO:0005886">
    <property type="term" value="C:plasma membrane"/>
    <property type="evidence" value="ECO:0007669"/>
    <property type="project" value="UniProtKB-SubCell"/>
</dbReference>
<evidence type="ECO:0000256" key="17">
    <source>
        <dbReference type="ARBA" id="ARBA00023065"/>
    </source>
</evidence>
<protein>
    <recommendedName>
        <fullName evidence="19">Cbb3-type cytochrome c oxidase subunit</fullName>
    </recommendedName>
</protein>
<keyword evidence="12 19" id="KW-0375">Hydrogen ion transport</keyword>
<feature type="binding site" description="axial binding residue" evidence="20">
    <location>
        <position position="204"/>
    </location>
    <ligand>
        <name>heme c</name>
        <dbReference type="ChEBI" id="CHEBI:61717"/>
        <label>2</label>
    </ligand>
    <ligandPart>
        <name>Fe</name>
        <dbReference type="ChEBI" id="CHEBI:18248"/>
    </ligandPart>
</feature>
<dbReference type="GO" id="GO:0009055">
    <property type="term" value="F:electron transfer activity"/>
    <property type="evidence" value="ECO:0007669"/>
    <property type="project" value="InterPro"/>
</dbReference>
<dbReference type="Proteomes" id="UP001333710">
    <property type="component" value="Chromosome"/>
</dbReference>
<evidence type="ECO:0000256" key="10">
    <source>
        <dbReference type="ARBA" id="ARBA00022723"/>
    </source>
</evidence>
<evidence type="ECO:0000313" key="24">
    <source>
        <dbReference type="EMBL" id="BDX06541.1"/>
    </source>
</evidence>
<evidence type="ECO:0000256" key="19">
    <source>
        <dbReference type="PIRNR" id="PIRNR000006"/>
    </source>
</evidence>
<dbReference type="Gene3D" id="6.10.280.130">
    <property type="match status" value="1"/>
</dbReference>
<evidence type="ECO:0000256" key="9">
    <source>
        <dbReference type="ARBA" id="ARBA00022692"/>
    </source>
</evidence>
<keyword evidence="17 19" id="KW-0406">Ion transport</keyword>
<evidence type="ECO:0000256" key="15">
    <source>
        <dbReference type="ARBA" id="ARBA00023002"/>
    </source>
</evidence>
<evidence type="ECO:0000256" key="6">
    <source>
        <dbReference type="ARBA" id="ARBA00022519"/>
    </source>
</evidence>
<comment type="similarity">
    <text evidence="3 19">Belongs to the CcoP / FixP family.</text>
</comment>
<organism evidence="24 25">
    <name type="scientific">Planctobacterium marinum</name>
    <dbReference type="NCBI Taxonomy" id="1631968"/>
    <lineage>
        <taxon>Bacteria</taxon>
        <taxon>Pseudomonadati</taxon>
        <taxon>Pseudomonadota</taxon>
        <taxon>Gammaproteobacteria</taxon>
        <taxon>Alteromonadales</taxon>
        <taxon>Alteromonadaceae</taxon>
        <taxon>Planctobacterium</taxon>
    </lineage>
</organism>
<keyword evidence="7 19" id="KW-0349">Heme</keyword>
<evidence type="ECO:0000256" key="5">
    <source>
        <dbReference type="ARBA" id="ARBA00022475"/>
    </source>
</evidence>
<dbReference type="InterPro" id="IPR009056">
    <property type="entry name" value="Cyt_c-like_dom"/>
</dbReference>
<dbReference type="PANTHER" id="PTHR33751:SF1">
    <property type="entry name" value="CBB3-TYPE CYTOCHROME C OXIDASE SUBUNIT FIXP"/>
    <property type="match status" value="1"/>
</dbReference>
<feature type="transmembrane region" description="Helical" evidence="22">
    <location>
        <begin position="7"/>
        <end position="26"/>
    </location>
</feature>
<dbReference type="GO" id="GO:0005506">
    <property type="term" value="F:iron ion binding"/>
    <property type="evidence" value="ECO:0007669"/>
    <property type="project" value="InterPro"/>
</dbReference>
<dbReference type="Pfam" id="PF13442">
    <property type="entry name" value="Cytochrome_CBB3"/>
    <property type="match status" value="2"/>
</dbReference>
<dbReference type="GO" id="GO:0020037">
    <property type="term" value="F:heme binding"/>
    <property type="evidence" value="ECO:0007669"/>
    <property type="project" value="InterPro"/>
</dbReference>
<keyword evidence="25" id="KW-1185">Reference proteome</keyword>
<evidence type="ECO:0000256" key="21">
    <source>
        <dbReference type="PIRSR" id="PIRSR000006-2"/>
    </source>
</evidence>
<dbReference type="RefSeq" id="WP_338292555.1">
    <property type="nucleotide sequence ID" value="NZ_AP027272.1"/>
</dbReference>
<feature type="binding site" description="covalent" evidence="21">
    <location>
        <position position="246"/>
    </location>
    <ligand>
        <name>heme c</name>
        <dbReference type="ChEBI" id="CHEBI:61717"/>
        <label>2</label>
    </ligand>
</feature>
<comment type="subunit">
    <text evidence="19">Component of the cbb3-type cytochrome c oxidase.</text>
</comment>
<evidence type="ECO:0000313" key="25">
    <source>
        <dbReference type="Proteomes" id="UP001333710"/>
    </source>
</evidence>
<evidence type="ECO:0000256" key="7">
    <source>
        <dbReference type="ARBA" id="ARBA00022617"/>
    </source>
</evidence>
<dbReference type="NCBIfam" id="TIGR00782">
    <property type="entry name" value="ccoP"/>
    <property type="match status" value="1"/>
</dbReference>
<evidence type="ECO:0000256" key="4">
    <source>
        <dbReference type="ARBA" id="ARBA00022448"/>
    </source>
</evidence>
<evidence type="ECO:0000256" key="18">
    <source>
        <dbReference type="ARBA" id="ARBA00023136"/>
    </source>
</evidence>
<proteinExistence type="inferred from homology"/>
<keyword evidence="11" id="KW-0677">Repeat</keyword>
<keyword evidence="14 22" id="KW-1133">Transmembrane helix</keyword>
<dbReference type="PIRSF" id="PIRSF000006">
    <property type="entry name" value="Cbb3-Cox_fixP"/>
    <property type="match status" value="1"/>
</dbReference>
<dbReference type="InterPro" id="IPR050597">
    <property type="entry name" value="Cytochrome_c_Oxidase_Subunit"/>
</dbReference>
<keyword evidence="16 19" id="KW-0408">Iron</keyword>
<evidence type="ECO:0000256" key="8">
    <source>
        <dbReference type="ARBA" id="ARBA00022660"/>
    </source>
</evidence>
<evidence type="ECO:0000256" key="11">
    <source>
        <dbReference type="ARBA" id="ARBA00022737"/>
    </source>
</evidence>
<feature type="domain" description="Cytochrome c" evidence="23">
    <location>
        <begin position="234"/>
        <end position="314"/>
    </location>
</feature>
<dbReference type="Pfam" id="PF14715">
    <property type="entry name" value="FixP_N"/>
    <property type="match status" value="1"/>
</dbReference>
<dbReference type="PANTHER" id="PTHR33751">
    <property type="entry name" value="CBB3-TYPE CYTOCHROME C OXIDASE SUBUNIT FIXP"/>
    <property type="match status" value="1"/>
</dbReference>
<feature type="binding site" description="covalent" evidence="21">
    <location>
        <position position="161"/>
    </location>
    <ligand>
        <name>heme c</name>
        <dbReference type="ChEBI" id="CHEBI:61717"/>
        <label>1</label>
    </ligand>
</feature>
<dbReference type="SUPFAM" id="SSF46626">
    <property type="entry name" value="Cytochrome c"/>
    <property type="match status" value="2"/>
</dbReference>
<evidence type="ECO:0000256" key="2">
    <source>
        <dbReference type="ARBA" id="ARBA00004673"/>
    </source>
</evidence>
<feature type="binding site" description="axial binding residue" evidence="20">
    <location>
        <position position="250"/>
    </location>
    <ligand>
        <name>heme c</name>
        <dbReference type="ChEBI" id="CHEBI:61717"/>
        <label>2</label>
    </ligand>
    <ligandPart>
        <name>Fe</name>
        <dbReference type="ChEBI" id="CHEBI:18248"/>
    </ligandPart>
</feature>
<dbReference type="GO" id="GO:1902600">
    <property type="term" value="P:proton transmembrane transport"/>
    <property type="evidence" value="ECO:0007669"/>
    <property type="project" value="UniProtKB-KW"/>
</dbReference>
<evidence type="ECO:0000256" key="1">
    <source>
        <dbReference type="ARBA" id="ARBA00004533"/>
    </source>
</evidence>
<dbReference type="GO" id="GO:0016491">
    <property type="term" value="F:oxidoreductase activity"/>
    <property type="evidence" value="ECO:0007669"/>
    <property type="project" value="UniProtKB-KW"/>
</dbReference>
<keyword evidence="18 19" id="KW-0472">Membrane</keyword>
<feature type="transmembrane region" description="Helical" evidence="22">
    <location>
        <begin position="60"/>
        <end position="79"/>
    </location>
</feature>
<dbReference type="KEGG" id="pmaw:MACH26_20620"/>
<keyword evidence="5 19" id="KW-1003">Cell membrane</keyword>
<evidence type="ECO:0000256" key="12">
    <source>
        <dbReference type="ARBA" id="ARBA00022781"/>
    </source>
</evidence>